<protein>
    <recommendedName>
        <fullName evidence="4">Peptidoglycan-binding protein</fullName>
    </recommendedName>
</protein>
<keyword evidence="1" id="KW-0472">Membrane</keyword>
<keyword evidence="3" id="KW-1185">Reference proteome</keyword>
<dbReference type="EMBL" id="SMLW01000676">
    <property type="protein sequence ID" value="MTI28967.1"/>
    <property type="molecule type" value="Genomic_DNA"/>
</dbReference>
<keyword evidence="1" id="KW-0812">Transmembrane</keyword>
<organism evidence="2 3">
    <name type="scientific">Fulvivirga kasyanovii</name>
    <dbReference type="NCBI Taxonomy" id="396812"/>
    <lineage>
        <taxon>Bacteria</taxon>
        <taxon>Pseudomonadati</taxon>
        <taxon>Bacteroidota</taxon>
        <taxon>Cytophagia</taxon>
        <taxon>Cytophagales</taxon>
        <taxon>Fulvivirgaceae</taxon>
        <taxon>Fulvivirga</taxon>
    </lineage>
</organism>
<keyword evidence="1" id="KW-1133">Transmembrane helix</keyword>
<name>A0ABW9RXK2_9BACT</name>
<dbReference type="Proteomes" id="UP000798808">
    <property type="component" value="Unassembled WGS sequence"/>
</dbReference>
<evidence type="ECO:0000256" key="1">
    <source>
        <dbReference type="SAM" id="Phobius"/>
    </source>
</evidence>
<dbReference type="RefSeq" id="WP_155177005.1">
    <property type="nucleotide sequence ID" value="NZ_BAAAFL010000012.1"/>
</dbReference>
<evidence type="ECO:0008006" key="4">
    <source>
        <dbReference type="Google" id="ProtNLM"/>
    </source>
</evidence>
<evidence type="ECO:0000313" key="2">
    <source>
        <dbReference type="EMBL" id="MTI28967.1"/>
    </source>
</evidence>
<dbReference type="Gene3D" id="1.10.101.10">
    <property type="entry name" value="PGBD-like superfamily/PGBD"/>
    <property type="match status" value="1"/>
</dbReference>
<proteinExistence type="predicted"/>
<feature type="transmembrane region" description="Helical" evidence="1">
    <location>
        <begin position="12"/>
        <end position="32"/>
    </location>
</feature>
<comment type="caution">
    <text evidence="2">The sequence shown here is derived from an EMBL/GenBank/DDBJ whole genome shotgun (WGS) entry which is preliminary data.</text>
</comment>
<evidence type="ECO:0000313" key="3">
    <source>
        <dbReference type="Proteomes" id="UP000798808"/>
    </source>
</evidence>
<sequence>MKNENFKIDENLIWIGGGIAIAAAIGIGIWYYRRKRRSTSGDYNETSVAGTSRGFQCKSSTYPLTFGTCHPDVKILQRALKKKGADLGKTGSTGDGVDGQFGNLTLSNAKKYLGKDSFSQSDIQNLKA</sequence>
<reference evidence="2 3" key="1">
    <citation type="submission" date="2019-02" db="EMBL/GenBank/DDBJ databases">
        <authorList>
            <person name="Goldberg S.R."/>
            <person name="Haltli B.A."/>
            <person name="Correa H."/>
            <person name="Russell K.G."/>
        </authorList>
    </citation>
    <scope>NUCLEOTIDE SEQUENCE [LARGE SCALE GENOMIC DNA]</scope>
    <source>
        <strain evidence="2 3">JCM 16186</strain>
    </source>
</reference>
<dbReference type="InterPro" id="IPR036366">
    <property type="entry name" value="PGBDSf"/>
</dbReference>
<accession>A0ABW9RXK2</accession>
<gene>
    <name evidence="2" type="ORF">E1163_28660</name>
</gene>